<keyword evidence="6" id="KW-1185">Reference proteome</keyword>
<organism evidence="5 6">
    <name type="scientific">Pseudahrensia aquimaris</name>
    <dbReference type="NCBI Taxonomy" id="744461"/>
    <lineage>
        <taxon>Bacteria</taxon>
        <taxon>Pseudomonadati</taxon>
        <taxon>Pseudomonadota</taxon>
        <taxon>Alphaproteobacteria</taxon>
        <taxon>Hyphomicrobiales</taxon>
        <taxon>Ahrensiaceae</taxon>
        <taxon>Pseudahrensia</taxon>
    </lineage>
</organism>
<evidence type="ECO:0000313" key="5">
    <source>
        <dbReference type="EMBL" id="MFD0916855.1"/>
    </source>
</evidence>
<dbReference type="Proteomes" id="UP001597101">
    <property type="component" value="Unassembled WGS sequence"/>
</dbReference>
<feature type="repeat" description="ANK" evidence="3">
    <location>
        <begin position="318"/>
        <end position="350"/>
    </location>
</feature>
<keyword evidence="2 3" id="KW-0040">ANK repeat</keyword>
<sequence length="376" mass="41229">MANDAGAADERESSMPTKWLPDSANLDHLKNQTKVLLRDFRAGQMGAFQRVREFHPRFSGVPDADMPARRFVLSDAQLSIAREYGYSSWPRLKVVVSEKQYETLRLSQRDRLPDGPFKQALTLMDSGDEQRLAHHLARNPGLVHERAIFEGGNYFLNPTLLEFLPQNPTRQDSLPANALVIAEILLEAGAKDNHETLNETLLLTASGSLCRECGIQTPLLKLLCSYGADPAAGMQSALGHCEFEAARTLIECGAPLDLPTAATLGEREIVERLVKDAHQDSLQMALSLAANTNLAEIVARLISAGADPNRYNPPGGHSHCTPLHSAVASNQFATVVALAEGGANLSMEDIHHQMTPLGWAKYLKHERIVDFLKSQS</sequence>
<proteinExistence type="predicted"/>
<accession>A0ABW3FFB0</accession>
<dbReference type="InterPro" id="IPR002110">
    <property type="entry name" value="Ankyrin_rpt"/>
</dbReference>
<gene>
    <name evidence="5" type="ORF">ACFQ14_10595</name>
</gene>
<name>A0ABW3FFB0_9HYPH</name>
<dbReference type="Pfam" id="PF12796">
    <property type="entry name" value="Ank_2"/>
    <property type="match status" value="1"/>
</dbReference>
<keyword evidence="1" id="KW-0677">Repeat</keyword>
<evidence type="ECO:0000256" key="4">
    <source>
        <dbReference type="SAM" id="MobiDB-lite"/>
    </source>
</evidence>
<comment type="caution">
    <text evidence="5">The sequence shown here is derived from an EMBL/GenBank/DDBJ whole genome shotgun (WGS) entry which is preliminary data.</text>
</comment>
<dbReference type="InterPro" id="IPR050745">
    <property type="entry name" value="Multifunctional_regulatory"/>
</dbReference>
<dbReference type="PANTHER" id="PTHR24189:SF50">
    <property type="entry name" value="ANKYRIN REPEAT AND SOCS BOX PROTEIN 2"/>
    <property type="match status" value="1"/>
</dbReference>
<evidence type="ECO:0000256" key="2">
    <source>
        <dbReference type="ARBA" id="ARBA00023043"/>
    </source>
</evidence>
<dbReference type="InterPro" id="IPR036770">
    <property type="entry name" value="Ankyrin_rpt-contain_sf"/>
</dbReference>
<dbReference type="SUPFAM" id="SSF48403">
    <property type="entry name" value="Ankyrin repeat"/>
    <property type="match status" value="1"/>
</dbReference>
<dbReference type="PANTHER" id="PTHR24189">
    <property type="entry name" value="MYOTROPHIN"/>
    <property type="match status" value="1"/>
</dbReference>
<reference evidence="6" key="1">
    <citation type="journal article" date="2019" name="Int. J. Syst. Evol. Microbiol.">
        <title>The Global Catalogue of Microorganisms (GCM) 10K type strain sequencing project: providing services to taxonomists for standard genome sequencing and annotation.</title>
        <authorList>
            <consortium name="The Broad Institute Genomics Platform"/>
            <consortium name="The Broad Institute Genome Sequencing Center for Infectious Disease"/>
            <person name="Wu L."/>
            <person name="Ma J."/>
        </authorList>
    </citation>
    <scope>NUCLEOTIDE SEQUENCE [LARGE SCALE GENOMIC DNA]</scope>
    <source>
        <strain evidence="6">CCUG 60023</strain>
    </source>
</reference>
<evidence type="ECO:0000256" key="3">
    <source>
        <dbReference type="PROSITE-ProRule" id="PRU00023"/>
    </source>
</evidence>
<evidence type="ECO:0000256" key="1">
    <source>
        <dbReference type="ARBA" id="ARBA00022737"/>
    </source>
</evidence>
<evidence type="ECO:0000313" key="6">
    <source>
        <dbReference type="Proteomes" id="UP001597101"/>
    </source>
</evidence>
<dbReference type="Gene3D" id="1.25.40.20">
    <property type="entry name" value="Ankyrin repeat-containing domain"/>
    <property type="match status" value="2"/>
</dbReference>
<protein>
    <submittedName>
        <fullName evidence="5">Ankyrin repeat domain-containing protein</fullName>
    </submittedName>
</protein>
<dbReference type="PROSITE" id="PS50088">
    <property type="entry name" value="ANK_REPEAT"/>
    <property type="match status" value="1"/>
</dbReference>
<dbReference type="RefSeq" id="WP_377212700.1">
    <property type="nucleotide sequence ID" value="NZ_JBHTJV010000009.1"/>
</dbReference>
<feature type="region of interest" description="Disordered" evidence="4">
    <location>
        <begin position="1"/>
        <end position="23"/>
    </location>
</feature>
<dbReference type="EMBL" id="JBHTJV010000009">
    <property type="protein sequence ID" value="MFD0916855.1"/>
    <property type="molecule type" value="Genomic_DNA"/>
</dbReference>
<dbReference type="SMART" id="SM00248">
    <property type="entry name" value="ANK"/>
    <property type="match status" value="3"/>
</dbReference>